<dbReference type="InterPro" id="IPR029000">
    <property type="entry name" value="Cyclophilin-like_dom_sf"/>
</dbReference>
<dbReference type="Gene3D" id="2.40.100.10">
    <property type="entry name" value="Cyclophilin-like"/>
    <property type="match status" value="2"/>
</dbReference>
<evidence type="ECO:0000256" key="2">
    <source>
        <dbReference type="ARBA" id="ARBA00022801"/>
    </source>
</evidence>
<evidence type="ECO:0000313" key="7">
    <source>
        <dbReference type="EMBL" id="KAB1647906.1"/>
    </source>
</evidence>
<gene>
    <name evidence="7" type="ORF">F8O04_12920</name>
</gene>
<dbReference type="Pfam" id="PF02682">
    <property type="entry name" value="CT_C_D"/>
    <property type="match status" value="1"/>
</dbReference>
<dbReference type="SMART" id="SM00797">
    <property type="entry name" value="AHS2"/>
    <property type="match status" value="1"/>
</dbReference>
<keyword evidence="7" id="KW-0456">Lyase</keyword>
<evidence type="ECO:0000259" key="5">
    <source>
        <dbReference type="SMART" id="SM00796"/>
    </source>
</evidence>
<organism evidence="7 8">
    <name type="scientific">Pseudoclavibacter endophyticus</name>
    <dbReference type="NCBI Taxonomy" id="1778590"/>
    <lineage>
        <taxon>Bacteria</taxon>
        <taxon>Bacillati</taxon>
        <taxon>Actinomycetota</taxon>
        <taxon>Actinomycetes</taxon>
        <taxon>Micrococcales</taxon>
        <taxon>Microbacteriaceae</taxon>
        <taxon>Pseudoclavibacter</taxon>
    </lineage>
</organism>
<dbReference type="PANTHER" id="PTHR43309:SF3">
    <property type="entry name" value="5-OXOPROLINASE SUBUNIT C"/>
    <property type="match status" value="1"/>
</dbReference>
<feature type="domain" description="Carboxyltransferase" evidence="5">
    <location>
        <begin position="43"/>
        <end position="242"/>
    </location>
</feature>
<evidence type="ECO:0000256" key="1">
    <source>
        <dbReference type="ARBA" id="ARBA00022741"/>
    </source>
</evidence>
<dbReference type="InterPro" id="IPR052708">
    <property type="entry name" value="PxpC"/>
</dbReference>
<dbReference type="EMBL" id="WBJY01000003">
    <property type="protein sequence ID" value="KAB1647906.1"/>
    <property type="molecule type" value="Genomic_DNA"/>
</dbReference>
<keyword evidence="8" id="KW-1185">Reference proteome</keyword>
<comment type="caution">
    <text evidence="7">The sequence shown here is derived from an EMBL/GenBank/DDBJ whole genome shotgun (WGS) entry which is preliminary data.</text>
</comment>
<dbReference type="SUPFAM" id="SSF50891">
    <property type="entry name" value="Cyclophilin-like"/>
    <property type="match status" value="2"/>
</dbReference>
<dbReference type="GO" id="GO:0016787">
    <property type="term" value="F:hydrolase activity"/>
    <property type="evidence" value="ECO:0007669"/>
    <property type="project" value="UniProtKB-KW"/>
</dbReference>
<dbReference type="Pfam" id="PF02626">
    <property type="entry name" value="CT_A_B"/>
    <property type="match status" value="2"/>
</dbReference>
<feature type="domain" description="Carboxyltransferase" evidence="6">
    <location>
        <begin position="302"/>
        <end position="646"/>
    </location>
</feature>
<keyword evidence="3" id="KW-0067">ATP-binding</keyword>
<dbReference type="GO" id="GO:0016829">
    <property type="term" value="F:lyase activity"/>
    <property type="evidence" value="ECO:0007669"/>
    <property type="project" value="UniProtKB-KW"/>
</dbReference>
<dbReference type="AlphaFoldDB" id="A0A6H9WMX4"/>
<feature type="compositionally biased region" description="Basic residues" evidence="4">
    <location>
        <begin position="9"/>
        <end position="25"/>
    </location>
</feature>
<dbReference type="Proteomes" id="UP000431744">
    <property type="component" value="Unassembled WGS sequence"/>
</dbReference>
<dbReference type="InterPro" id="IPR003778">
    <property type="entry name" value="CT_A_B"/>
</dbReference>
<evidence type="ECO:0000313" key="8">
    <source>
        <dbReference type="Proteomes" id="UP000431744"/>
    </source>
</evidence>
<feature type="region of interest" description="Disordered" evidence="4">
    <location>
        <begin position="1"/>
        <end position="45"/>
    </location>
</feature>
<dbReference type="OrthoDB" id="9768696at2"/>
<reference evidence="7 8" key="1">
    <citation type="submission" date="2019-09" db="EMBL/GenBank/DDBJ databases">
        <title>Phylogeny of genus Pseudoclavibacter and closely related genus.</title>
        <authorList>
            <person name="Li Y."/>
        </authorList>
    </citation>
    <scope>NUCLEOTIDE SEQUENCE [LARGE SCALE GENOMIC DNA]</scope>
    <source>
        <strain evidence="7 8">EGI 60007</strain>
    </source>
</reference>
<accession>A0A6H9WMX4</accession>
<keyword evidence="1" id="KW-0547">Nucleotide-binding</keyword>
<name>A0A6H9WMX4_9MICO</name>
<dbReference type="PANTHER" id="PTHR43309">
    <property type="entry name" value="5-OXOPROLINASE SUBUNIT C"/>
    <property type="match status" value="1"/>
</dbReference>
<dbReference type="SMART" id="SM00796">
    <property type="entry name" value="AHS1"/>
    <property type="match status" value="1"/>
</dbReference>
<dbReference type="GO" id="GO:0005524">
    <property type="term" value="F:ATP binding"/>
    <property type="evidence" value="ECO:0007669"/>
    <property type="project" value="UniProtKB-KW"/>
</dbReference>
<evidence type="ECO:0000256" key="4">
    <source>
        <dbReference type="SAM" id="MobiDB-lite"/>
    </source>
</evidence>
<proteinExistence type="predicted"/>
<keyword evidence="2" id="KW-0378">Hydrolase</keyword>
<dbReference type="Gene3D" id="3.30.1360.40">
    <property type="match status" value="1"/>
</dbReference>
<sequence length="646" mass="66270">MHWSPPASRSRRSPRRRRVGRRGRARRDGLAVTAKTSDGPDGPRLLPVGSEALIVESPSLAAAMALRARIAADPPRGLTELLPAARTVLCRFATGLDATAARARIAALVGTEAAPARRVDEGDAARSFGTVEIGVVYDGDDLDAVAAALGMSRSAVVAAHTGSPWTSAFIGFAPGFAYLAGGDDRLTLPRRATPRTTVPAGSVAIAGGFSAVYPGASPGGWHLLGRTDAELWRPEREPPALLPPGTRVRFRPVRELVRGAAPPDTAGAERQPASAAGVPALRVDRPGGLALVEDLGRPGYAGVGVPASGAADRESLRRANRLVGNPAGAAAIELAGTGASGGFRATAVRDTIVAVTGAPCRVTITRAPTHRSLARGESPRVADLARADWGRWADWTPAGDELPPCAEPVGDADAPRIVDAASGAPLLLHAGDAIAVDLDVDGGAWSAVLGVRGGIAAPVVLGSRSRDLLSGLGPLPVTGGDELCVPAAARVHAAVGTAEPDPPLPPATVNEPAPLTLQPGPRLDRLTPHSRMRLTELVWRIRPDSNRIGVRLEPADPDLVTDDGPPLEHVADAELASEGVVPGAVQVPPGGGPVVFGRDHPVTGGYPVVGVISPASLDVLARLAPGRCVRLVSQSPGDHLDVIGAW</sequence>
<evidence type="ECO:0000256" key="3">
    <source>
        <dbReference type="ARBA" id="ARBA00022840"/>
    </source>
</evidence>
<dbReference type="InterPro" id="IPR003833">
    <property type="entry name" value="CT_C_D"/>
</dbReference>
<evidence type="ECO:0000259" key="6">
    <source>
        <dbReference type="SMART" id="SM00797"/>
    </source>
</evidence>
<protein>
    <submittedName>
        <fullName evidence="7">5-oxoprolinase/urea amidolyase family protein</fullName>
    </submittedName>
</protein>